<keyword evidence="4" id="KW-1185">Reference proteome</keyword>
<evidence type="ECO:0000256" key="1">
    <source>
        <dbReference type="SAM" id="SignalP"/>
    </source>
</evidence>
<protein>
    <submittedName>
        <fullName evidence="3">SgcJ/EcaC family oxidoreductase</fullName>
    </submittedName>
</protein>
<dbReference type="Gene3D" id="3.10.450.50">
    <property type="match status" value="1"/>
</dbReference>
<name>A0A6P1W6U6_9BACT</name>
<gene>
    <name evidence="3" type="ORF">GJR95_35940</name>
</gene>
<dbReference type="RefSeq" id="WP_162390474.1">
    <property type="nucleotide sequence ID" value="NZ_CP045997.1"/>
</dbReference>
<dbReference type="NCBIfam" id="TIGR02246">
    <property type="entry name" value="SgcJ/EcaC family oxidoreductase"/>
    <property type="match status" value="1"/>
</dbReference>
<dbReference type="KEGG" id="senf:GJR95_35940"/>
<dbReference type="InterPro" id="IPR027843">
    <property type="entry name" value="DUF4440"/>
</dbReference>
<organism evidence="3 4">
    <name type="scientific">Spirosoma endbachense</name>
    <dbReference type="NCBI Taxonomy" id="2666025"/>
    <lineage>
        <taxon>Bacteria</taxon>
        <taxon>Pseudomonadati</taxon>
        <taxon>Bacteroidota</taxon>
        <taxon>Cytophagia</taxon>
        <taxon>Cytophagales</taxon>
        <taxon>Cytophagaceae</taxon>
        <taxon>Spirosoma</taxon>
    </lineage>
</organism>
<dbReference type="Pfam" id="PF14534">
    <property type="entry name" value="DUF4440"/>
    <property type="match status" value="1"/>
</dbReference>
<dbReference type="Proteomes" id="UP000464577">
    <property type="component" value="Chromosome"/>
</dbReference>
<feature type="signal peptide" evidence="1">
    <location>
        <begin position="1"/>
        <end position="26"/>
    </location>
</feature>
<dbReference type="InterPro" id="IPR011944">
    <property type="entry name" value="Steroid_delta5-4_isomerase"/>
</dbReference>
<evidence type="ECO:0000313" key="4">
    <source>
        <dbReference type="Proteomes" id="UP000464577"/>
    </source>
</evidence>
<keyword evidence="1" id="KW-0732">Signal</keyword>
<feature type="chain" id="PRO_5026996060" evidence="1">
    <location>
        <begin position="27"/>
        <end position="171"/>
    </location>
</feature>
<sequence>MKIDSPFRGALALTLTLILTSSLLLAQNAKDSVAIQTILQQEDQAWNKGDAPAYSQSFSPDGTFTNIAGMFFKGHKAFLDQHEVIFKSFFKNTVLNQKIVSLKFVRSDVAIMETLCQVSGFAKEGLPPRIQLDAKGQLNTRLLQVLIKEAGGWKIVSYHNVDVKPGTPIPE</sequence>
<evidence type="ECO:0000313" key="3">
    <source>
        <dbReference type="EMBL" id="QHW00083.1"/>
    </source>
</evidence>
<dbReference type="EMBL" id="CP045997">
    <property type="protein sequence ID" value="QHW00083.1"/>
    <property type="molecule type" value="Genomic_DNA"/>
</dbReference>
<reference evidence="3 4" key="1">
    <citation type="submission" date="2019-11" db="EMBL/GenBank/DDBJ databases">
        <title>Spirosoma endbachense sp. nov., isolated from a natural salt meadow.</title>
        <authorList>
            <person name="Rojas J."/>
            <person name="Ambika Manirajan B."/>
            <person name="Ratering S."/>
            <person name="Suarez C."/>
            <person name="Geissler-Plaum R."/>
            <person name="Schnell S."/>
        </authorList>
    </citation>
    <scope>NUCLEOTIDE SEQUENCE [LARGE SCALE GENOMIC DNA]</scope>
    <source>
        <strain evidence="3 4">I-24</strain>
    </source>
</reference>
<dbReference type="AlphaFoldDB" id="A0A6P1W6U6"/>
<dbReference type="InterPro" id="IPR032710">
    <property type="entry name" value="NTF2-like_dom_sf"/>
</dbReference>
<accession>A0A6P1W6U6</accession>
<feature type="domain" description="DUF4440" evidence="2">
    <location>
        <begin position="35"/>
        <end position="155"/>
    </location>
</feature>
<proteinExistence type="predicted"/>
<dbReference type="SUPFAM" id="SSF54427">
    <property type="entry name" value="NTF2-like"/>
    <property type="match status" value="1"/>
</dbReference>
<evidence type="ECO:0000259" key="2">
    <source>
        <dbReference type="Pfam" id="PF14534"/>
    </source>
</evidence>